<organism evidence="1">
    <name type="scientific">Albugo laibachii Nc14</name>
    <dbReference type="NCBI Taxonomy" id="890382"/>
    <lineage>
        <taxon>Eukaryota</taxon>
        <taxon>Sar</taxon>
        <taxon>Stramenopiles</taxon>
        <taxon>Oomycota</taxon>
        <taxon>Peronosporomycetes</taxon>
        <taxon>Albuginales</taxon>
        <taxon>Albuginaceae</taxon>
        <taxon>Albugo</taxon>
    </lineage>
</organism>
<proteinExistence type="predicted"/>
<protein>
    <submittedName>
        <fullName evidence="1">AlNc14C148G7453 protein</fullName>
    </submittedName>
</protein>
<accession>F0WLT6</accession>
<reference evidence="1" key="1">
    <citation type="journal article" date="2011" name="PLoS Biol.">
        <title>Gene gain and loss during evolution of obligate parasitism in the white rust pathogen of Arabidopsis thaliana.</title>
        <authorList>
            <person name="Kemen E."/>
            <person name="Gardiner A."/>
            <person name="Schultz-Larsen T."/>
            <person name="Kemen A.C."/>
            <person name="Balmuth A.L."/>
            <person name="Robert-Seilaniantz A."/>
            <person name="Bailey K."/>
            <person name="Holub E."/>
            <person name="Studholme D.J."/>
            <person name="Maclean D."/>
            <person name="Jones J.D."/>
        </authorList>
    </citation>
    <scope>NUCLEOTIDE SEQUENCE</scope>
</reference>
<dbReference type="Gene3D" id="3.30.70.270">
    <property type="match status" value="1"/>
</dbReference>
<dbReference type="PANTHER" id="PTHR33064">
    <property type="entry name" value="POL PROTEIN"/>
    <property type="match status" value="1"/>
</dbReference>
<dbReference type="InterPro" id="IPR043502">
    <property type="entry name" value="DNA/RNA_pol_sf"/>
</dbReference>
<dbReference type="HOGENOM" id="CLU_381491_0_0_1"/>
<dbReference type="Gene3D" id="3.10.10.10">
    <property type="entry name" value="HIV Type 1 Reverse Transcriptase, subunit A, domain 1"/>
    <property type="match status" value="1"/>
</dbReference>
<gene>
    <name evidence="1" type="primary">AlNc14C148G7453</name>
    <name evidence="1" type="ORF">ALNC14_084050</name>
</gene>
<dbReference type="EMBL" id="FR824193">
    <property type="protein sequence ID" value="CCA22262.1"/>
    <property type="molecule type" value="Genomic_DNA"/>
</dbReference>
<sequence length="845" mass="95931">MQEINRRCRMMKNNLPPDFEALFAEKVRMDLKEDDRQHVMGHTKANDHDAIVQTKNSTKILIDNLAPTMLKREIMRLVALEYRKAKADEGALYNLILDCAREQHHYFLIRIRDKPKQTTQNKAPISRTSHTQFIHHSRSLLLDLPPDTHVTTTLRHPVSVEVVGGATLVCRERVTLDVQLRTAAGPVNIMGNECLVLDEEEDIFILAKGVLSSLGIDVGAMIAKLAEGAATDTDGDDLTTHLAVELGVDVDSDILNLLSSWEHAALLEEDEDCGLAHELYELAVQHRDIWRNQLDYDPPAVVETLLMKFQVDAKPVTSKARPYPQQKSDYLRSYFTELEWLVRKGLNTNEFRTTVDYTGANNLVIPLAEAMPDMKTATTRVSGAKYYARFDNSKGFCQLALHLDYQDQFSIVTEDGVYTPNRVPQGANDSAIHYQNHMHTVMRSSNASLRKGVCCGFRRAYTPETPDPVVPKHPPPQAPVFTKQLSLGGIQGRQAHSMHVNFFNTLLNLPPSARIQHKGTNGCEWKSLLANDLRELNWLLLVAITFPLGVDRISSHSYKIAPFGSYSPHNVVPSSTNSFFELTSAQSEQLECVSCLLQYSDYFCSHCSFSYFWIRQSRSHILDVCLETDCLSLVFGLLQSKAYDIYTQTNTNHPACHECLVRAVGVRQIRLLESNEKYGLYWLEGHLNILNMLKFWCAKKHLNITTRMIFYKVIVNIFRTQANRIHCPTPLCWILVLRRHSILWRLEEQSIDQFTFRLVRKLRGAFQRLVLLPVIWAIRSLHGVKMAPDGSTLTGTRLSTLFKTIGKRHDEDQLFVHQSMGITKLFVSSANWAKSAMKSSPTSSN</sequence>
<evidence type="ECO:0000313" key="1">
    <source>
        <dbReference type="EMBL" id="CCA22262.1"/>
    </source>
</evidence>
<dbReference type="AlphaFoldDB" id="F0WLT6"/>
<dbReference type="PANTHER" id="PTHR33064:SF37">
    <property type="entry name" value="RIBONUCLEASE H"/>
    <property type="match status" value="1"/>
</dbReference>
<name>F0WLT6_9STRA</name>
<reference evidence="1" key="2">
    <citation type="submission" date="2011-02" db="EMBL/GenBank/DDBJ databases">
        <authorList>
            <person name="MacLean D."/>
        </authorList>
    </citation>
    <scope>NUCLEOTIDE SEQUENCE</scope>
</reference>
<dbReference type="SUPFAM" id="SSF56672">
    <property type="entry name" value="DNA/RNA polymerases"/>
    <property type="match status" value="1"/>
</dbReference>
<dbReference type="InterPro" id="IPR051320">
    <property type="entry name" value="Viral_Replic_Matur_Polypro"/>
</dbReference>
<dbReference type="InterPro" id="IPR043128">
    <property type="entry name" value="Rev_trsase/Diguanyl_cyclase"/>
</dbReference>